<dbReference type="PANTHER" id="PTHR22619">
    <property type="entry name" value="ZINC FINGER SWIM DOMAIN CONTAINING PROTEIN 4, 5, 6"/>
    <property type="match status" value="1"/>
</dbReference>
<feature type="compositionally biased region" description="Low complexity" evidence="1">
    <location>
        <begin position="1287"/>
        <end position="1298"/>
    </location>
</feature>
<evidence type="ECO:0000313" key="4">
    <source>
        <dbReference type="Proteomes" id="UP001651158"/>
    </source>
</evidence>
<accession>A0ABR4QAI1</accession>
<dbReference type="Pfam" id="PF25572">
    <property type="entry name" value="TPR_ZSWIM8"/>
    <property type="match status" value="1"/>
</dbReference>
<feature type="region of interest" description="Disordered" evidence="1">
    <location>
        <begin position="1222"/>
        <end position="1324"/>
    </location>
</feature>
<feature type="region of interest" description="Disordered" evidence="1">
    <location>
        <begin position="1"/>
        <end position="24"/>
    </location>
</feature>
<feature type="region of interest" description="Disordered" evidence="1">
    <location>
        <begin position="1185"/>
        <end position="1207"/>
    </location>
</feature>
<dbReference type="InterPro" id="IPR057945">
    <property type="entry name" value="TPR_ZSWIM8"/>
</dbReference>
<evidence type="ECO:0000259" key="2">
    <source>
        <dbReference type="Pfam" id="PF25572"/>
    </source>
</evidence>
<comment type="caution">
    <text evidence="3">The sequence shown here is derived from an EMBL/GenBank/DDBJ whole genome shotgun (WGS) entry which is preliminary data.</text>
</comment>
<feature type="compositionally biased region" description="Polar residues" evidence="1">
    <location>
        <begin position="1240"/>
        <end position="1255"/>
    </location>
</feature>
<feature type="region of interest" description="Disordered" evidence="1">
    <location>
        <begin position="993"/>
        <end position="1012"/>
    </location>
</feature>
<feature type="compositionally biased region" description="Pro residues" evidence="1">
    <location>
        <begin position="919"/>
        <end position="938"/>
    </location>
</feature>
<evidence type="ECO:0000256" key="1">
    <source>
        <dbReference type="SAM" id="MobiDB-lite"/>
    </source>
</evidence>
<feature type="compositionally biased region" description="Polar residues" evidence="1">
    <location>
        <begin position="1"/>
        <end position="10"/>
    </location>
</feature>
<name>A0ABR4QAI1_9CEST</name>
<evidence type="ECO:0000313" key="3">
    <source>
        <dbReference type="EMBL" id="KAL5106343.1"/>
    </source>
</evidence>
<dbReference type="EMBL" id="JAKROA010000006">
    <property type="protein sequence ID" value="KAL5106343.1"/>
    <property type="molecule type" value="Genomic_DNA"/>
</dbReference>
<sequence length="2122" mass="231894">MSSSEVSDVSLNDMGSDGEMSTYSSGSELNMDLLTRADNGAVFDPSRKKTKTQPTGPDSLLKIGAKVFAKHIPFETIYCSHFIVPEEVQKLIAFCSFPSNEENIRLYSCLSVGGSHSFNDGVALLAKDAVRDCVQIGFFLSASVLAEAAMQSTSSNFTPIHRVSLMFDRTCITSCSCTCTVEVEGISQQQQSLNQRSDLQNDSYLHTTAASLPKQQVADSGVWCAHVVATCLKRIRSPGSVIYRPPISESLSKLNKNELQLFAQQLICHVGARKILPAAQSILDDILLPHTSPVKGFVEGQDPTAGGLIGESSSWRFDISALEEKLRNTLVRFSKTKSPFHGDLSSINSFLSHHSEEMICILRSLRTYEPRGVWALLAVIVGMLRKKDLNALPILQMFTRCILDVDEIMFWWYVVQLNVDMQVRLSQVGKRKQSCYGAAWLCEALVDVWRLVCLDPKLREKGSPRKRFISKLSNWHQAAIIKAQRGMRVAQFSTSTGSALLVGSPENLRNLFSENSQKLFVGFKPAIQACQVSWSTEMPPTHALTAEQFIQALPHFDGAFVTEYSTGAEMWNGSFDLHDNTGCQNYPSMRGQFGTNFARCQGLVMHDDTDASLAWVRHLALEMLLSAPSFVAAARSAALQNLETAAQIDPLTESLKHADRITCLNSSTGSARRYRRTVTTTAMNTSVSASSVITTATTSRRGGGGGSSLRRTASNITPQRSSEVEQLAKLWADFYVSEVAEFSITFTEWVYCVEYLMDCLYSFHYNEGLVYPPALSNQHLTHSSAQGGDSSIGSYHSTSSTTSLPSGAGASSGTTGAEWFSLDIELGFRLGLLTLALPRPQHTVAAMEVRLFDHEASLLSRLYRLPLEFACPWVIESVRREAQLLGDGVNRFGDCSAAYVPYSLSEFLFQMLAGSDPLPPSNTLPLPPPPPPPPPPPISVTEDGGEGENSSSRSAYAVSDNATAGGSNVTPSTTQNSTAIVFLPLALRIQQHGGNFDPDPSASTSRTHDTRDDGELAFGLARHIFGQRTRIPEKVAPMFVECQRSQMQSFVLRILRYYKDYPRRISDLTESLLDPSLNSSFKPPPLWFCLSASLEEMMQFRFENAESSVTGNEAGYSDSAFIDAEITATAGGAHEPVALSSLLEEAAGIDKRNNSSGVDSADTVNTNFASPPQDASVPIICAENKNHQASSERAATSTGEDTDTLSDSKAWDKRLRCTTLRDPRRINRHSVGMAAVDSSAPETTSSDNSPTTSRGTFLFRLPKGMMPGAAFITSGGSTSVARRRNGDSSSDCLSSSTGEESRSTAGVSSSNRAAGYSRGTISDDMRCTIPRQRPTESYAQHIFQLAKSIRIAAGGPNASVSVFNPEAVTHGPTNRNLHFAAVLVGLYALGLVNLQQPSWKSRTYSRHVAWISQQIFEIELPAAFMLLHSWRNHFTTEEVTAVAYQLFQKGNQRLSRMAGELCLVSLTDCTTLNSDAIKCALSQLSAMPEMLERGLLCIEEGVKSAPFGVVSELHFQLASYWFRLYETTKGKLPSRSASAEVASGTPVMPTGENQPSNNDGTAWPSGFQEPVHPFIPELVYIPTTNIDPIVAAATAAGSAFVPSFAQPFSLPFYPVFPVQPSQQVSVSLPSMQQLTMQSVAPSIYEFYSGRPHLYPTATSTPIPQITAPITQDDIEDYLRRAMFAESAMTSEPPASVPAAIDATVEAANTVNVDAPPPGQENEAVQCDVANTQVEASAVVESSVDSITVKHVEGSAIRELEGKARHFLLRSFRSFLCGIEKLFPLQTPQLGSTPSQSRDWSGKLCHWQHRHHHLDGENVSTLFQNESLSNRVSLTNSRGDDYAPWNVDGRSWTGCTESPSSSEENILRALEVAEMLGDEAVSIYCRRMIKCIPCPLIMSAITVKVLDKYFPNRLPSSTSSSSPVYSQCSPNSGYPFSSSGTPYQVGHQRPLVWSYPQWEAKYMLQQQQQTVAIPAAVGNAANNEIGPNTLNKELLEQMVNRIHYLFHVQINLHLRNLGRSQEGWGEFVDMVLSAYLANQRMPPTNQTLTWECLFRRIEQYSRNTPALLERVVACIETINMRFPPPSITAAFAAATGFNGVHVAISIPSSGAPPQPPPPPHSSS</sequence>
<gene>
    <name evidence="3" type="ORF">TcWFU_007721</name>
</gene>
<reference evidence="3 4" key="1">
    <citation type="journal article" date="2022" name="Front. Cell. Infect. Microbiol.">
        <title>The Genomes of Two Strains of Taenia crassiceps the Animal Model for the Study of Human Cysticercosis.</title>
        <authorList>
            <person name="Bobes R.J."/>
            <person name="Estrada K."/>
            <person name="Rios-Valencia D.G."/>
            <person name="Calderon-Gallegos A."/>
            <person name="de la Torre P."/>
            <person name="Carrero J.C."/>
            <person name="Sanchez-Flores A."/>
            <person name="Laclette J.P."/>
        </authorList>
    </citation>
    <scope>NUCLEOTIDE SEQUENCE [LARGE SCALE GENOMIC DNA]</scope>
    <source>
        <strain evidence="3">WFUcys</strain>
    </source>
</reference>
<feature type="compositionally biased region" description="Polar residues" evidence="1">
    <location>
        <begin position="1187"/>
        <end position="1199"/>
    </location>
</feature>
<feature type="domain" description="ZSWIM8 TPR repeats" evidence="2">
    <location>
        <begin position="315"/>
        <end position="532"/>
    </location>
</feature>
<feature type="region of interest" description="Disordered" evidence="1">
    <location>
        <begin position="1535"/>
        <end position="1559"/>
    </location>
</feature>
<feature type="compositionally biased region" description="Low complexity" evidence="1">
    <location>
        <begin position="791"/>
        <end position="809"/>
    </location>
</feature>
<keyword evidence="4" id="KW-1185">Reference proteome</keyword>
<organism evidence="3 4">
    <name type="scientific">Taenia crassiceps</name>
    <dbReference type="NCBI Taxonomy" id="6207"/>
    <lineage>
        <taxon>Eukaryota</taxon>
        <taxon>Metazoa</taxon>
        <taxon>Spiralia</taxon>
        <taxon>Lophotrochozoa</taxon>
        <taxon>Platyhelminthes</taxon>
        <taxon>Cestoda</taxon>
        <taxon>Eucestoda</taxon>
        <taxon>Cyclophyllidea</taxon>
        <taxon>Taeniidae</taxon>
        <taxon>Taenia</taxon>
    </lineage>
</organism>
<dbReference type="Proteomes" id="UP001651158">
    <property type="component" value="Unassembled WGS sequence"/>
</dbReference>
<feature type="compositionally biased region" description="Polar residues" evidence="1">
    <location>
        <begin position="1303"/>
        <end position="1312"/>
    </location>
</feature>
<feature type="region of interest" description="Disordered" evidence="1">
    <location>
        <begin position="787"/>
        <end position="809"/>
    </location>
</feature>
<dbReference type="PANTHER" id="PTHR22619:SF1">
    <property type="entry name" value="ZINC FINGER SWIM DOMAIN-CONTAINING PROTEIN 8"/>
    <property type="match status" value="1"/>
</dbReference>
<feature type="region of interest" description="Disordered" evidence="1">
    <location>
        <begin position="697"/>
        <end position="717"/>
    </location>
</feature>
<feature type="region of interest" description="Disordered" evidence="1">
    <location>
        <begin position="919"/>
        <end position="953"/>
    </location>
</feature>
<protein>
    <submittedName>
        <fullName evidence="3">Zinc finger SWIM domain-containing protein 8</fullName>
    </submittedName>
</protein>
<proteinExistence type="predicted"/>